<dbReference type="GO" id="GO:0005737">
    <property type="term" value="C:cytoplasm"/>
    <property type="evidence" value="ECO:0007669"/>
    <property type="project" value="InterPro"/>
</dbReference>
<dbReference type="HOGENOM" id="CLU_017814_0_0_6"/>
<dbReference type="GO" id="GO:0004496">
    <property type="term" value="F:mevalonate kinase activity"/>
    <property type="evidence" value="ECO:0007669"/>
    <property type="project" value="InterPro"/>
</dbReference>
<evidence type="ECO:0000256" key="6">
    <source>
        <dbReference type="ARBA" id="ARBA00022840"/>
    </source>
</evidence>
<dbReference type="InterPro" id="IPR006204">
    <property type="entry name" value="GHMP_kinase_N_dom"/>
</dbReference>
<sequence>MTIETSASGSVMICGEHAVVYGQPAIVAAIAQRIRVRLTPRNDDKITIHSALGDYESTAGFLKPYRPLAFVIACLERYPHSGGLTLEIDSAIDPTLGLGSSAAVTVATLAALARHTGEDERRETLHTQALTIVRSLQSRGSGADLAASLWGGMIAYRNLPEVSVSALPLPPVDVGLRYSGYKTPTDVVLYQIAEKMRGSPDFYAQLYQTMGETAAHAIAAAEHHHWQDFYAALAHYQQHMEELGVCDDTLAAMIAAARAHPDTLASKISGSGLGDCIISFAKTLPADHQKITIDMQGVQFIAG</sequence>
<dbReference type="STRING" id="246195.DNO_0489"/>
<keyword evidence="6" id="KW-0067">ATP-binding</keyword>
<dbReference type="SUPFAM" id="SSF54211">
    <property type="entry name" value="Ribosomal protein S5 domain 2-like"/>
    <property type="match status" value="1"/>
</dbReference>
<dbReference type="Gene3D" id="3.30.70.890">
    <property type="entry name" value="GHMP kinase, C-terminal domain"/>
    <property type="match status" value="1"/>
</dbReference>
<evidence type="ECO:0000256" key="4">
    <source>
        <dbReference type="ARBA" id="ARBA00022741"/>
    </source>
</evidence>
<proteinExistence type="predicted"/>
<protein>
    <submittedName>
        <fullName evidence="12">GHMP kinase family protein</fullName>
    </submittedName>
</protein>
<comment type="pathway">
    <text evidence="9">Isoprenoid biosynthesis; isopentenyl diphosphate biosynthesis via mevalonate pathway; isopentenyl diphosphate from (R)-mevalonate: step 1/3.</text>
</comment>
<dbReference type="EMBL" id="CP000513">
    <property type="protein sequence ID" value="ABQ13917.1"/>
    <property type="molecule type" value="Genomic_DNA"/>
</dbReference>
<reference evidence="12 13" key="1">
    <citation type="journal article" date="2007" name="Nat. Biotechnol.">
        <title>Genome sequence and identification of candidate vaccine antigens from the animal pathogen Dichelobacter nodosus.</title>
        <authorList>
            <person name="Myers G.S."/>
            <person name="Parker D."/>
            <person name="Al-Hasani K."/>
            <person name="Kennan R.M."/>
            <person name="Seemann T."/>
            <person name="Ren Q."/>
            <person name="Badger J.H."/>
            <person name="Selengut J.D."/>
            <person name="Deboy R.T."/>
            <person name="Tettelin H."/>
            <person name="Boyce J.D."/>
            <person name="McCarl V.P."/>
            <person name="Han X."/>
            <person name="Nelson W.C."/>
            <person name="Madupu R."/>
            <person name="Mohamoud Y."/>
            <person name="Holley T."/>
            <person name="Fedorova N."/>
            <person name="Khouri H."/>
            <person name="Bottomley S.P."/>
            <person name="Whittington R.J."/>
            <person name="Adler B."/>
            <person name="Songer J.G."/>
            <person name="Rood J.I."/>
            <person name="Paulsen I.T."/>
        </authorList>
    </citation>
    <scope>NUCLEOTIDE SEQUENCE [LARGE SCALE GENOMIC DNA]</scope>
    <source>
        <strain evidence="12 13">VCS1703A</strain>
    </source>
</reference>
<evidence type="ECO:0000313" key="13">
    <source>
        <dbReference type="Proteomes" id="UP000000248"/>
    </source>
</evidence>
<dbReference type="InterPro" id="IPR014721">
    <property type="entry name" value="Ribsml_uS5_D2-typ_fold_subgr"/>
</dbReference>
<dbReference type="eggNOG" id="COG1577">
    <property type="taxonomic scope" value="Bacteria"/>
</dbReference>
<gene>
    <name evidence="12" type="ordered locus">DNO_0489</name>
</gene>
<keyword evidence="4" id="KW-0547">Nucleotide-binding</keyword>
<dbReference type="KEGG" id="dno:DNO_0489"/>
<dbReference type="SUPFAM" id="SSF55060">
    <property type="entry name" value="GHMP Kinase, C-terminal domain"/>
    <property type="match status" value="1"/>
</dbReference>
<dbReference type="AlphaFoldDB" id="A5EVP5"/>
<dbReference type="InterPro" id="IPR006205">
    <property type="entry name" value="Mev_gal_kin"/>
</dbReference>
<keyword evidence="8" id="KW-0443">Lipid metabolism</keyword>
<evidence type="ECO:0000313" key="12">
    <source>
        <dbReference type="EMBL" id="ABQ13917.1"/>
    </source>
</evidence>
<keyword evidence="2" id="KW-0444">Lipid biosynthesis</keyword>
<dbReference type="Pfam" id="PF08544">
    <property type="entry name" value="GHMP_kinases_C"/>
    <property type="match status" value="1"/>
</dbReference>
<keyword evidence="3" id="KW-0808">Transferase</keyword>
<keyword evidence="1" id="KW-0963">Cytoplasm</keyword>
<dbReference type="InterPro" id="IPR013750">
    <property type="entry name" value="GHMP_kinase_C_dom"/>
</dbReference>
<evidence type="ECO:0000256" key="2">
    <source>
        <dbReference type="ARBA" id="ARBA00022516"/>
    </source>
</evidence>
<dbReference type="PANTHER" id="PTHR43290">
    <property type="entry name" value="MEVALONATE KINASE"/>
    <property type="match status" value="1"/>
</dbReference>
<feature type="domain" description="GHMP kinase C-terminal" evidence="11">
    <location>
        <begin position="218"/>
        <end position="283"/>
    </location>
</feature>
<evidence type="ECO:0000256" key="1">
    <source>
        <dbReference type="ARBA" id="ARBA00022490"/>
    </source>
</evidence>
<dbReference type="InterPro" id="IPR036554">
    <property type="entry name" value="GHMP_kinase_C_sf"/>
</dbReference>
<dbReference type="PRINTS" id="PR00959">
    <property type="entry name" value="MEVGALKINASE"/>
</dbReference>
<evidence type="ECO:0000256" key="5">
    <source>
        <dbReference type="ARBA" id="ARBA00022777"/>
    </source>
</evidence>
<dbReference type="Gene3D" id="3.30.230.10">
    <property type="match status" value="1"/>
</dbReference>
<evidence type="ECO:0000259" key="11">
    <source>
        <dbReference type="Pfam" id="PF08544"/>
    </source>
</evidence>
<accession>A5EVP5</accession>
<evidence type="ECO:0000256" key="3">
    <source>
        <dbReference type="ARBA" id="ARBA00022679"/>
    </source>
</evidence>
<keyword evidence="13" id="KW-1185">Reference proteome</keyword>
<name>A5EVP5_DICNV</name>
<evidence type="ECO:0000256" key="9">
    <source>
        <dbReference type="ARBA" id="ARBA00029438"/>
    </source>
</evidence>
<dbReference type="Pfam" id="PF00288">
    <property type="entry name" value="GHMP_kinases_N"/>
    <property type="match status" value="1"/>
</dbReference>
<keyword evidence="7" id="KW-0460">Magnesium</keyword>
<feature type="domain" description="GHMP kinase N-terminal" evidence="10">
    <location>
        <begin position="74"/>
        <end position="152"/>
    </location>
</feature>
<dbReference type="PANTHER" id="PTHR43290:SF2">
    <property type="entry name" value="MEVALONATE KINASE"/>
    <property type="match status" value="1"/>
</dbReference>
<keyword evidence="5 12" id="KW-0418">Kinase</keyword>
<evidence type="ECO:0000256" key="7">
    <source>
        <dbReference type="ARBA" id="ARBA00022842"/>
    </source>
</evidence>
<organism evidence="12 13">
    <name type="scientific">Dichelobacter nodosus (strain VCS1703A)</name>
    <dbReference type="NCBI Taxonomy" id="246195"/>
    <lineage>
        <taxon>Bacteria</taxon>
        <taxon>Pseudomonadati</taxon>
        <taxon>Pseudomonadota</taxon>
        <taxon>Gammaproteobacteria</taxon>
        <taxon>Cardiobacteriales</taxon>
        <taxon>Cardiobacteriaceae</taxon>
        <taxon>Dichelobacter</taxon>
    </lineage>
</organism>
<dbReference type="OrthoDB" id="6085637at2"/>
<dbReference type="UniPathway" id="UPA00057">
    <property type="reaction ID" value="UER00098"/>
</dbReference>
<dbReference type="InterPro" id="IPR020568">
    <property type="entry name" value="Ribosomal_Su5_D2-typ_SF"/>
</dbReference>
<dbReference type="Proteomes" id="UP000000248">
    <property type="component" value="Chromosome"/>
</dbReference>
<evidence type="ECO:0000259" key="10">
    <source>
        <dbReference type="Pfam" id="PF00288"/>
    </source>
</evidence>
<evidence type="ECO:0000256" key="8">
    <source>
        <dbReference type="ARBA" id="ARBA00023098"/>
    </source>
</evidence>
<dbReference type="GO" id="GO:0019287">
    <property type="term" value="P:isopentenyl diphosphate biosynthetic process, mevalonate pathway"/>
    <property type="evidence" value="ECO:0007669"/>
    <property type="project" value="UniProtKB-UniPathway"/>
</dbReference>
<dbReference type="GO" id="GO:0005524">
    <property type="term" value="F:ATP binding"/>
    <property type="evidence" value="ECO:0007669"/>
    <property type="project" value="UniProtKB-KW"/>
</dbReference>